<evidence type="ECO:0000313" key="12">
    <source>
        <dbReference type="Proteomes" id="UP000051184"/>
    </source>
</evidence>
<feature type="transmembrane region" description="Helical" evidence="9">
    <location>
        <begin position="35"/>
        <end position="58"/>
    </location>
</feature>
<feature type="domain" description="ABC transmembrane type-1" evidence="10">
    <location>
        <begin position="35"/>
        <end position="230"/>
    </location>
</feature>
<protein>
    <submittedName>
        <fullName evidence="11">L-cystine transport system permease protein TcyB</fullName>
    </submittedName>
</protein>
<dbReference type="OrthoDB" id="9808674at2"/>
<dbReference type="Proteomes" id="UP000051184">
    <property type="component" value="Unassembled WGS sequence"/>
</dbReference>
<keyword evidence="8 9" id="KW-0472">Membrane</keyword>
<comment type="similarity">
    <text evidence="2">Belongs to the binding-protein-dependent transport system permease family. HisMQ subfamily.</text>
</comment>
<evidence type="ECO:0000256" key="8">
    <source>
        <dbReference type="ARBA" id="ARBA00023136"/>
    </source>
</evidence>
<dbReference type="EMBL" id="CYUE01000003">
    <property type="protein sequence ID" value="CUK24805.1"/>
    <property type="molecule type" value="Genomic_DNA"/>
</dbReference>
<dbReference type="PROSITE" id="PS50928">
    <property type="entry name" value="ABC_TM1"/>
    <property type="match status" value="1"/>
</dbReference>
<dbReference type="InterPro" id="IPR000515">
    <property type="entry name" value="MetI-like"/>
</dbReference>
<dbReference type="InterPro" id="IPR010065">
    <property type="entry name" value="AA_ABC_transptr_permease_3TM"/>
</dbReference>
<keyword evidence="3 9" id="KW-0813">Transport</keyword>
<evidence type="ECO:0000256" key="1">
    <source>
        <dbReference type="ARBA" id="ARBA00004429"/>
    </source>
</evidence>
<dbReference type="AlphaFoldDB" id="A0A0P1IM97"/>
<dbReference type="InterPro" id="IPR035906">
    <property type="entry name" value="MetI-like_sf"/>
</dbReference>
<dbReference type="PANTHER" id="PTHR30614">
    <property type="entry name" value="MEMBRANE COMPONENT OF AMINO ACID ABC TRANSPORTER"/>
    <property type="match status" value="1"/>
</dbReference>
<organism evidence="11 12">
    <name type="scientific">Cognatishimia activa</name>
    <dbReference type="NCBI Taxonomy" id="1715691"/>
    <lineage>
        <taxon>Bacteria</taxon>
        <taxon>Pseudomonadati</taxon>
        <taxon>Pseudomonadota</taxon>
        <taxon>Alphaproteobacteria</taxon>
        <taxon>Rhodobacterales</taxon>
        <taxon>Paracoccaceae</taxon>
        <taxon>Cognatishimia</taxon>
    </lineage>
</organism>
<comment type="subcellular location">
    <subcellularLocation>
        <location evidence="1">Cell inner membrane</location>
        <topology evidence="1">Multi-pass membrane protein</topology>
    </subcellularLocation>
    <subcellularLocation>
        <location evidence="9">Cell membrane</location>
        <topology evidence="9">Multi-pass membrane protein</topology>
    </subcellularLocation>
</comment>
<accession>A0A0P1IM97</accession>
<dbReference type="GO" id="GO:0022857">
    <property type="term" value="F:transmembrane transporter activity"/>
    <property type="evidence" value="ECO:0007669"/>
    <property type="project" value="InterPro"/>
</dbReference>
<feature type="transmembrane region" description="Helical" evidence="9">
    <location>
        <begin position="114"/>
        <end position="137"/>
    </location>
</feature>
<keyword evidence="6" id="KW-0029">Amino-acid transport</keyword>
<dbReference type="STRING" id="1715691.TA5113_00200"/>
<evidence type="ECO:0000256" key="5">
    <source>
        <dbReference type="ARBA" id="ARBA00022692"/>
    </source>
</evidence>
<evidence type="ECO:0000256" key="6">
    <source>
        <dbReference type="ARBA" id="ARBA00022970"/>
    </source>
</evidence>
<feature type="transmembrane region" description="Helical" evidence="9">
    <location>
        <begin position="158"/>
        <end position="176"/>
    </location>
</feature>
<name>A0A0P1IM97_9RHOB</name>
<keyword evidence="12" id="KW-1185">Reference proteome</keyword>
<dbReference type="CDD" id="cd06261">
    <property type="entry name" value="TM_PBP2"/>
    <property type="match status" value="1"/>
</dbReference>
<evidence type="ECO:0000259" key="10">
    <source>
        <dbReference type="PROSITE" id="PS50928"/>
    </source>
</evidence>
<dbReference type="Gene3D" id="1.10.3720.10">
    <property type="entry name" value="MetI-like"/>
    <property type="match status" value="1"/>
</dbReference>
<evidence type="ECO:0000256" key="9">
    <source>
        <dbReference type="RuleBase" id="RU363032"/>
    </source>
</evidence>
<gene>
    <name evidence="11" type="primary">tcyB</name>
    <name evidence="11" type="ORF">TA5114_00591</name>
</gene>
<evidence type="ECO:0000256" key="4">
    <source>
        <dbReference type="ARBA" id="ARBA00022475"/>
    </source>
</evidence>
<dbReference type="GO" id="GO:0043190">
    <property type="term" value="C:ATP-binding cassette (ABC) transporter complex"/>
    <property type="evidence" value="ECO:0007669"/>
    <property type="project" value="InterPro"/>
</dbReference>
<sequence>MTSVEAFFEMLYDVHGINVTIGYDSWDRGQFLDGLWLTVQLSVLSIFFSLLVGAIGAWAQGSPLRIIRALVGGFVTFFRNTPPLVQLYFFFFALGTVLRIESDTGLAQPLVSNFGWAVISFSLFAGAMNTEIFRSGIEAVPNSTIEASYAMGFTRLQTYIYIVLPLAIRISLPSLGTNLVNLVKTTTLAYALAVPELLYVSAQIWSDQLNVREMMNVLLLSYVGLVAILVWILHRWEKALRIPGFGG</sequence>
<proteinExistence type="inferred from homology"/>
<evidence type="ECO:0000313" key="11">
    <source>
        <dbReference type="EMBL" id="CUK24805.1"/>
    </source>
</evidence>
<keyword evidence="7 9" id="KW-1133">Transmembrane helix</keyword>
<feature type="transmembrane region" description="Helical" evidence="9">
    <location>
        <begin position="70"/>
        <end position="94"/>
    </location>
</feature>
<reference evidence="12" key="1">
    <citation type="submission" date="2015-09" db="EMBL/GenBank/DDBJ databases">
        <authorList>
            <person name="Rodrigo-Torres Lidia"/>
            <person name="Arahal R.David."/>
        </authorList>
    </citation>
    <scope>NUCLEOTIDE SEQUENCE [LARGE SCALE GENOMIC DNA]</scope>
    <source>
        <strain evidence="12">CECT 5114</strain>
    </source>
</reference>
<dbReference type="NCBIfam" id="TIGR01726">
    <property type="entry name" value="HEQRo_perm_3TM"/>
    <property type="match status" value="1"/>
</dbReference>
<keyword evidence="4" id="KW-1003">Cell membrane</keyword>
<dbReference type="SUPFAM" id="SSF161098">
    <property type="entry name" value="MetI-like"/>
    <property type="match status" value="1"/>
</dbReference>
<dbReference type="RefSeq" id="WP_106387447.1">
    <property type="nucleotide sequence ID" value="NZ_CYTO01000003.1"/>
</dbReference>
<evidence type="ECO:0000256" key="3">
    <source>
        <dbReference type="ARBA" id="ARBA00022448"/>
    </source>
</evidence>
<dbReference type="GO" id="GO:0006865">
    <property type="term" value="P:amino acid transport"/>
    <property type="evidence" value="ECO:0007669"/>
    <property type="project" value="UniProtKB-KW"/>
</dbReference>
<dbReference type="InterPro" id="IPR043429">
    <property type="entry name" value="ArtM/GltK/GlnP/TcyL/YhdX-like"/>
</dbReference>
<feature type="transmembrane region" description="Helical" evidence="9">
    <location>
        <begin position="217"/>
        <end position="234"/>
    </location>
</feature>
<evidence type="ECO:0000256" key="7">
    <source>
        <dbReference type="ARBA" id="ARBA00022989"/>
    </source>
</evidence>
<dbReference type="Pfam" id="PF00528">
    <property type="entry name" value="BPD_transp_1"/>
    <property type="match status" value="1"/>
</dbReference>
<keyword evidence="5 9" id="KW-0812">Transmembrane</keyword>
<evidence type="ECO:0000256" key="2">
    <source>
        <dbReference type="ARBA" id="ARBA00010072"/>
    </source>
</evidence>
<dbReference type="PANTHER" id="PTHR30614:SF0">
    <property type="entry name" value="L-CYSTINE TRANSPORT SYSTEM PERMEASE PROTEIN TCYL"/>
    <property type="match status" value="1"/>
</dbReference>